<evidence type="ECO:0000256" key="6">
    <source>
        <dbReference type="ARBA" id="ARBA00023014"/>
    </source>
</evidence>
<dbReference type="SUPFAM" id="SSF102114">
    <property type="entry name" value="Radical SAM enzymes"/>
    <property type="match status" value="1"/>
</dbReference>
<protein>
    <recommendedName>
        <fullName evidence="7">Radical SAM core domain-containing protein</fullName>
    </recommendedName>
</protein>
<dbReference type="InterPro" id="IPR050377">
    <property type="entry name" value="Radical_SAM_PqqE_MftC-like"/>
</dbReference>
<evidence type="ECO:0000313" key="8">
    <source>
        <dbReference type="EMBL" id="OGG57127.1"/>
    </source>
</evidence>
<feature type="non-terminal residue" evidence="8">
    <location>
        <position position="1"/>
    </location>
</feature>
<feature type="domain" description="Radical SAM core" evidence="7">
    <location>
        <begin position="3"/>
        <end position="246"/>
    </location>
</feature>
<accession>A0A1F6D723</accession>
<dbReference type="InterPro" id="IPR013785">
    <property type="entry name" value="Aldolase_TIM"/>
</dbReference>
<dbReference type="SFLD" id="SFLDS00029">
    <property type="entry name" value="Radical_SAM"/>
    <property type="match status" value="1"/>
</dbReference>
<dbReference type="InterPro" id="IPR058240">
    <property type="entry name" value="rSAM_sf"/>
</dbReference>
<dbReference type="PIRSF" id="PIRSF037420">
    <property type="entry name" value="PQQ_syn_pqqE"/>
    <property type="match status" value="1"/>
</dbReference>
<dbReference type="PROSITE" id="PS51918">
    <property type="entry name" value="RADICAL_SAM"/>
    <property type="match status" value="1"/>
</dbReference>
<name>A0A1F6D723_HANXR</name>
<evidence type="ECO:0000259" key="7">
    <source>
        <dbReference type="PROSITE" id="PS51918"/>
    </source>
</evidence>
<keyword evidence="2" id="KW-0004">4Fe-4S</keyword>
<organism evidence="8 9">
    <name type="scientific">Handelsmanbacteria sp. (strain RIFCSPLOWO2_12_FULL_64_10)</name>
    <dbReference type="NCBI Taxonomy" id="1817868"/>
    <lineage>
        <taxon>Bacteria</taxon>
        <taxon>Candidatus Handelsmaniibacteriota</taxon>
    </lineage>
</organism>
<comment type="caution">
    <text evidence="8">The sequence shown here is derived from an EMBL/GenBank/DDBJ whole genome shotgun (WGS) entry which is preliminary data.</text>
</comment>
<evidence type="ECO:0000256" key="2">
    <source>
        <dbReference type="ARBA" id="ARBA00022485"/>
    </source>
</evidence>
<reference evidence="8 9" key="1">
    <citation type="journal article" date="2016" name="Nat. Commun.">
        <title>Thousands of microbial genomes shed light on interconnected biogeochemical processes in an aquifer system.</title>
        <authorList>
            <person name="Anantharaman K."/>
            <person name="Brown C.T."/>
            <person name="Hug L.A."/>
            <person name="Sharon I."/>
            <person name="Castelle C.J."/>
            <person name="Probst A.J."/>
            <person name="Thomas B.C."/>
            <person name="Singh A."/>
            <person name="Wilkins M.J."/>
            <person name="Karaoz U."/>
            <person name="Brodie E.L."/>
            <person name="Williams K.H."/>
            <person name="Hubbard S.S."/>
            <person name="Banfield J.F."/>
        </authorList>
    </citation>
    <scope>NUCLEOTIDE SEQUENCE [LARGE SCALE GENOMIC DNA]</scope>
    <source>
        <strain evidence="9">RIFCSPLOWO2_12_FULL_64_10</strain>
    </source>
</reference>
<dbReference type="EMBL" id="MFKF01000013">
    <property type="protein sequence ID" value="OGG57127.1"/>
    <property type="molecule type" value="Genomic_DNA"/>
</dbReference>
<dbReference type="CDD" id="cd21109">
    <property type="entry name" value="SPASM"/>
    <property type="match status" value="1"/>
</dbReference>
<evidence type="ECO:0000313" key="9">
    <source>
        <dbReference type="Proteomes" id="UP000178606"/>
    </source>
</evidence>
<dbReference type="InterPro" id="IPR017200">
    <property type="entry name" value="PqqE-like"/>
</dbReference>
<dbReference type="GO" id="GO:0046872">
    <property type="term" value="F:metal ion binding"/>
    <property type="evidence" value="ECO:0007669"/>
    <property type="project" value="UniProtKB-KW"/>
</dbReference>
<dbReference type="GO" id="GO:0003824">
    <property type="term" value="F:catalytic activity"/>
    <property type="evidence" value="ECO:0007669"/>
    <property type="project" value="InterPro"/>
</dbReference>
<dbReference type="Pfam" id="PF04055">
    <property type="entry name" value="Radical_SAM"/>
    <property type="match status" value="1"/>
</dbReference>
<evidence type="ECO:0000256" key="5">
    <source>
        <dbReference type="ARBA" id="ARBA00023004"/>
    </source>
</evidence>
<dbReference type="Proteomes" id="UP000178606">
    <property type="component" value="Unassembled WGS sequence"/>
</dbReference>
<dbReference type="PANTHER" id="PTHR11228:SF7">
    <property type="entry name" value="PQQA PEPTIDE CYCLASE"/>
    <property type="match status" value="1"/>
</dbReference>
<keyword evidence="4" id="KW-0479">Metal-binding</keyword>
<dbReference type="InterPro" id="IPR007197">
    <property type="entry name" value="rSAM"/>
</dbReference>
<keyword evidence="6" id="KW-0411">Iron-sulfur</keyword>
<keyword evidence="5" id="KW-0408">Iron</keyword>
<gene>
    <name evidence="8" type="ORF">A3F84_19170</name>
</gene>
<dbReference type="GO" id="GO:0051539">
    <property type="term" value="F:4 iron, 4 sulfur cluster binding"/>
    <property type="evidence" value="ECO:0007669"/>
    <property type="project" value="UniProtKB-KW"/>
</dbReference>
<dbReference type="Gene3D" id="3.20.20.70">
    <property type="entry name" value="Aldolase class I"/>
    <property type="match status" value="1"/>
</dbReference>
<keyword evidence="3" id="KW-0949">S-adenosyl-L-methionine</keyword>
<sequence>GRSAWPETISLFLTYKCNLTCYMCGQWGDAGAFKAFGDEVLRERLSKEEICAFIDDVAFFRPNITLFGGEPMLYKGWTDIVAHIKRRRMRCNMVTNGTLMDVYANSIVEAGLDEIILSIDGPEEVHDRTRGAAGTFASILRGVRAVADAKARRGARHPIIHVNCTITEENYQDLDGIVGVAEEMGVNGLNFHHLLFINQDMYDRHDAIFQARFGQSTPDWKGFVWDHLPRIDPEILIAQIEKVAGRRSPVAVSVYPNFPPEEVRDYYTGFEFTSKGYKNRCMSLWMAAWVFPDGQVRPYHTMNFSPGNIRDQSFREIWNNDRYLAYRREIKKRKRFPVCAKGCTELYRY</sequence>
<dbReference type="Pfam" id="PF13186">
    <property type="entry name" value="SPASM"/>
    <property type="match status" value="1"/>
</dbReference>
<dbReference type="PANTHER" id="PTHR11228">
    <property type="entry name" value="RADICAL SAM DOMAIN PROTEIN"/>
    <property type="match status" value="1"/>
</dbReference>
<evidence type="ECO:0000256" key="1">
    <source>
        <dbReference type="ARBA" id="ARBA00001966"/>
    </source>
</evidence>
<dbReference type="SFLD" id="SFLDG01067">
    <property type="entry name" value="SPASM/twitch_domain_containing"/>
    <property type="match status" value="1"/>
</dbReference>
<dbReference type="AlphaFoldDB" id="A0A1F6D723"/>
<comment type="cofactor">
    <cofactor evidence="1">
        <name>[4Fe-4S] cluster</name>
        <dbReference type="ChEBI" id="CHEBI:49883"/>
    </cofactor>
</comment>
<evidence type="ECO:0000256" key="4">
    <source>
        <dbReference type="ARBA" id="ARBA00022723"/>
    </source>
</evidence>
<dbReference type="CDD" id="cd01335">
    <property type="entry name" value="Radical_SAM"/>
    <property type="match status" value="1"/>
</dbReference>
<dbReference type="InterPro" id="IPR023885">
    <property type="entry name" value="4Fe4S-binding_SPASM_dom"/>
</dbReference>
<proteinExistence type="predicted"/>
<evidence type="ECO:0000256" key="3">
    <source>
        <dbReference type="ARBA" id="ARBA00022691"/>
    </source>
</evidence>